<name>A0A0S3SJW8_PHAAN</name>
<keyword evidence="1" id="KW-1133">Transmembrane helix</keyword>
<gene>
    <name evidence="2" type="primary">Vigan.07G203800</name>
    <name evidence="2" type="ORF">VIGAN_07203800</name>
</gene>
<evidence type="ECO:0000256" key="1">
    <source>
        <dbReference type="SAM" id="Phobius"/>
    </source>
</evidence>
<evidence type="ECO:0000313" key="3">
    <source>
        <dbReference type="Proteomes" id="UP000291084"/>
    </source>
</evidence>
<proteinExistence type="predicted"/>
<keyword evidence="1" id="KW-0812">Transmembrane</keyword>
<organism evidence="2 3">
    <name type="scientific">Vigna angularis var. angularis</name>
    <dbReference type="NCBI Taxonomy" id="157739"/>
    <lineage>
        <taxon>Eukaryota</taxon>
        <taxon>Viridiplantae</taxon>
        <taxon>Streptophyta</taxon>
        <taxon>Embryophyta</taxon>
        <taxon>Tracheophyta</taxon>
        <taxon>Spermatophyta</taxon>
        <taxon>Magnoliopsida</taxon>
        <taxon>eudicotyledons</taxon>
        <taxon>Gunneridae</taxon>
        <taxon>Pentapetalae</taxon>
        <taxon>rosids</taxon>
        <taxon>fabids</taxon>
        <taxon>Fabales</taxon>
        <taxon>Fabaceae</taxon>
        <taxon>Papilionoideae</taxon>
        <taxon>50 kb inversion clade</taxon>
        <taxon>NPAAA clade</taxon>
        <taxon>indigoferoid/millettioid clade</taxon>
        <taxon>Phaseoleae</taxon>
        <taxon>Vigna</taxon>
    </lineage>
</organism>
<feature type="non-terminal residue" evidence="2">
    <location>
        <position position="171"/>
    </location>
</feature>
<evidence type="ECO:0000313" key="2">
    <source>
        <dbReference type="EMBL" id="BAT93127.1"/>
    </source>
</evidence>
<dbReference type="AlphaFoldDB" id="A0A0S3SJW8"/>
<keyword evidence="1" id="KW-0472">Membrane</keyword>
<protein>
    <submittedName>
        <fullName evidence="2">Uncharacterized protein</fullName>
    </submittedName>
</protein>
<reference evidence="2 3" key="1">
    <citation type="journal article" date="2015" name="Sci. Rep.">
        <title>The power of single molecule real-time sequencing technology in the de novo assembly of a eukaryotic genome.</title>
        <authorList>
            <person name="Sakai H."/>
            <person name="Naito K."/>
            <person name="Ogiso-Tanaka E."/>
            <person name="Takahashi Y."/>
            <person name="Iseki K."/>
            <person name="Muto C."/>
            <person name="Satou K."/>
            <person name="Teruya K."/>
            <person name="Shiroma A."/>
            <person name="Shimoji M."/>
            <person name="Hirano T."/>
            <person name="Itoh T."/>
            <person name="Kaga A."/>
            <person name="Tomooka N."/>
        </authorList>
    </citation>
    <scope>NUCLEOTIDE SEQUENCE [LARGE SCALE GENOMIC DNA]</scope>
    <source>
        <strain evidence="3">cv. Shumari</strain>
    </source>
</reference>
<dbReference type="EMBL" id="AP015040">
    <property type="protein sequence ID" value="BAT93127.1"/>
    <property type="molecule type" value="Genomic_DNA"/>
</dbReference>
<dbReference type="Proteomes" id="UP000291084">
    <property type="component" value="Chromosome 7"/>
</dbReference>
<feature type="transmembrane region" description="Helical" evidence="1">
    <location>
        <begin position="119"/>
        <end position="137"/>
    </location>
</feature>
<sequence>MIKAHNHNSGLPIAISHSFASSSTAPPYPCHPILPLFPFQPPPPHDLLVLRLRRHRASIAHHRTLRVRKGRRRCDGERKWLLASVWETEEEEKIPREQEEDDVVFGLGHDCATVHTPSFIVLTPPFVLFLFGLYFAHPQYVNLTLVYLLCLSEPAFILFYYLYPQIHYTHL</sequence>
<keyword evidence="3" id="KW-1185">Reference proteome</keyword>
<feature type="transmembrane region" description="Helical" evidence="1">
    <location>
        <begin position="143"/>
        <end position="163"/>
    </location>
</feature>
<accession>A0A0S3SJW8</accession>